<evidence type="ECO:0000256" key="2">
    <source>
        <dbReference type="PIRSR" id="PIRSR017388-1"/>
    </source>
</evidence>
<evidence type="ECO:0000313" key="5">
    <source>
        <dbReference type="EMBL" id="SFU88162.1"/>
    </source>
</evidence>
<evidence type="ECO:0000259" key="4">
    <source>
        <dbReference type="Pfam" id="PF12697"/>
    </source>
</evidence>
<feature type="active site" description="Charge relay system" evidence="2">
    <location>
        <position position="177"/>
    </location>
</feature>
<feature type="domain" description="AB hydrolase-1" evidence="4">
    <location>
        <begin position="7"/>
        <end position="220"/>
    </location>
</feature>
<dbReference type="STRING" id="392015.SAMN05421543_111103"/>
<dbReference type="AlphaFoldDB" id="A0A1I7JSL5"/>
<sequence length="242" mass="26249">MTAGLCVLVHGFTGSPEELTPLADRLREAHYEVALPLLAGHGQAKDDLRRATASAWIQSVVSHVRAAAGTKPVHLVGFSMGAMICATVARRQTVASLTMLAPAVYYAGPTQMFRQIAGVIKDTWATRATPGQLRQRIDKVANTPLQSLMQFRRAVQLGKSALPYLTLPVCVVHGEKDEVVEPRSALYVHGAVQSPVKELHLIPNAGHMLCYSAQANQVADIVLNFLERIDPSSKRPPDCEMP</sequence>
<dbReference type="EMBL" id="FPBV01000011">
    <property type="protein sequence ID" value="SFU88162.1"/>
    <property type="molecule type" value="Genomic_DNA"/>
</dbReference>
<dbReference type="Pfam" id="PF12697">
    <property type="entry name" value="Abhydrolase_6"/>
    <property type="match status" value="1"/>
</dbReference>
<reference evidence="6" key="1">
    <citation type="submission" date="2016-10" db="EMBL/GenBank/DDBJ databases">
        <authorList>
            <person name="Varghese N."/>
        </authorList>
    </citation>
    <scope>NUCLEOTIDE SEQUENCE [LARGE SCALE GENOMIC DNA]</scope>
    <source>
        <strain evidence="6">DSM 17980</strain>
    </source>
</reference>
<gene>
    <name evidence="5" type="ORF">SAMN05421543_111103</name>
</gene>
<evidence type="ECO:0000313" key="6">
    <source>
        <dbReference type="Proteomes" id="UP000183508"/>
    </source>
</evidence>
<dbReference type="InterPro" id="IPR000073">
    <property type="entry name" value="AB_hydrolase_1"/>
</dbReference>
<dbReference type="InterPro" id="IPR050266">
    <property type="entry name" value="AB_hydrolase_sf"/>
</dbReference>
<dbReference type="PIRSF" id="PIRSF017388">
    <property type="entry name" value="Esterase_lipase"/>
    <property type="match status" value="1"/>
</dbReference>
<dbReference type="SUPFAM" id="SSF53474">
    <property type="entry name" value="alpha/beta-Hydrolases"/>
    <property type="match status" value="1"/>
</dbReference>
<dbReference type="PANTHER" id="PTHR43798:SF31">
    <property type="entry name" value="AB HYDROLASE SUPERFAMILY PROTEIN YCLE"/>
    <property type="match status" value="1"/>
</dbReference>
<proteinExistence type="predicted"/>
<dbReference type="Proteomes" id="UP000183508">
    <property type="component" value="Unassembled WGS sequence"/>
</dbReference>
<evidence type="ECO:0000256" key="1">
    <source>
        <dbReference type="ARBA" id="ARBA00022801"/>
    </source>
</evidence>
<dbReference type="InterPro" id="IPR029058">
    <property type="entry name" value="AB_hydrolase_fold"/>
</dbReference>
<dbReference type="PANTHER" id="PTHR43798">
    <property type="entry name" value="MONOACYLGLYCEROL LIPASE"/>
    <property type="match status" value="1"/>
</dbReference>
<dbReference type="RefSeq" id="WP_074952877.1">
    <property type="nucleotide sequence ID" value="NZ_FPBV01000011.1"/>
</dbReference>
<dbReference type="GO" id="GO:0052689">
    <property type="term" value="F:carboxylic ester hydrolase activity"/>
    <property type="evidence" value="ECO:0007669"/>
    <property type="project" value="InterPro"/>
</dbReference>
<evidence type="ECO:0000256" key="3">
    <source>
        <dbReference type="PIRSR" id="PIRSR017388-2"/>
    </source>
</evidence>
<organism evidence="5 6">
    <name type="scientific">Alicyclobacillus macrosporangiidus</name>
    <dbReference type="NCBI Taxonomy" id="392015"/>
    <lineage>
        <taxon>Bacteria</taxon>
        <taxon>Bacillati</taxon>
        <taxon>Bacillota</taxon>
        <taxon>Bacilli</taxon>
        <taxon>Bacillales</taxon>
        <taxon>Alicyclobacillaceae</taxon>
        <taxon>Alicyclobacillus</taxon>
    </lineage>
</organism>
<name>A0A1I7JSL5_9BACL</name>
<feature type="binding site" evidence="3">
    <location>
        <position position="12"/>
    </location>
    <ligand>
        <name>substrate</name>
    </ligand>
</feature>
<feature type="active site" description="Nucleophile" evidence="2">
    <location>
        <position position="79"/>
    </location>
</feature>
<accession>A0A1I7JSL5</accession>
<feature type="active site" description="Charge relay system" evidence="2">
    <location>
        <position position="207"/>
    </location>
</feature>
<protein>
    <submittedName>
        <fullName evidence="5">Carboxylesterase</fullName>
    </submittedName>
</protein>
<dbReference type="InterPro" id="IPR012354">
    <property type="entry name" value="Esterase_lipase"/>
</dbReference>
<dbReference type="GO" id="GO:0016020">
    <property type="term" value="C:membrane"/>
    <property type="evidence" value="ECO:0007669"/>
    <property type="project" value="TreeGrafter"/>
</dbReference>
<keyword evidence="6" id="KW-1185">Reference proteome</keyword>
<feature type="binding site" evidence="3">
    <location>
        <position position="80"/>
    </location>
    <ligand>
        <name>substrate</name>
    </ligand>
</feature>
<dbReference type="OrthoDB" id="9786110at2"/>
<keyword evidence="1" id="KW-0378">Hydrolase</keyword>
<dbReference type="Gene3D" id="3.40.50.1820">
    <property type="entry name" value="alpha/beta hydrolase"/>
    <property type="match status" value="1"/>
</dbReference>